<dbReference type="RefSeq" id="WP_279249870.1">
    <property type="nucleotide sequence ID" value="NZ_SHNO01000001.1"/>
</dbReference>
<evidence type="ECO:0000256" key="2">
    <source>
        <dbReference type="SAM" id="Phobius"/>
    </source>
</evidence>
<feature type="transmembrane region" description="Helical" evidence="2">
    <location>
        <begin position="51"/>
        <end position="72"/>
    </location>
</feature>
<feature type="region of interest" description="Disordered" evidence="1">
    <location>
        <begin position="101"/>
        <end position="132"/>
    </location>
</feature>
<keyword evidence="2" id="KW-0812">Transmembrane</keyword>
<accession>A0ABT3T7D0</accession>
<reference evidence="4" key="1">
    <citation type="submission" date="2019-02" db="EMBL/GenBank/DDBJ databases">
        <authorList>
            <person name="Li S.-H."/>
        </authorList>
    </citation>
    <scope>NUCLEOTIDE SEQUENCE</scope>
    <source>
        <strain evidence="4">IMCC11814</strain>
    </source>
</reference>
<evidence type="ECO:0000313" key="5">
    <source>
        <dbReference type="Proteomes" id="UP001143304"/>
    </source>
</evidence>
<organism evidence="4 5">
    <name type="scientific">Candidatus Marimicrobium litorale</name>
    <dbReference type="NCBI Taxonomy" id="2518991"/>
    <lineage>
        <taxon>Bacteria</taxon>
        <taxon>Pseudomonadati</taxon>
        <taxon>Pseudomonadota</taxon>
        <taxon>Gammaproteobacteria</taxon>
        <taxon>Cellvibrionales</taxon>
        <taxon>Halieaceae</taxon>
        <taxon>Marimicrobium</taxon>
    </lineage>
</organism>
<proteinExistence type="predicted"/>
<protein>
    <recommendedName>
        <fullName evidence="6">Multidrug transporter</fullName>
    </recommendedName>
</protein>
<name>A0ABT3T7D0_9GAMM</name>
<comment type="caution">
    <text evidence="4">The sequence shown here is derived from an EMBL/GenBank/DDBJ whole genome shotgun (WGS) entry which is preliminary data.</text>
</comment>
<evidence type="ECO:0008006" key="6">
    <source>
        <dbReference type="Google" id="ProtNLM"/>
    </source>
</evidence>
<gene>
    <name evidence="4" type="ORF">EYC82_12465</name>
</gene>
<evidence type="ECO:0000313" key="4">
    <source>
        <dbReference type="EMBL" id="MCX2978171.1"/>
    </source>
</evidence>
<feature type="signal peptide" evidence="3">
    <location>
        <begin position="1"/>
        <end position="27"/>
    </location>
</feature>
<keyword evidence="2" id="KW-0472">Membrane</keyword>
<feature type="chain" id="PRO_5045721461" description="Multidrug transporter" evidence="3">
    <location>
        <begin position="28"/>
        <end position="132"/>
    </location>
</feature>
<sequence>MKIKSATRRATAALLISCLAMPQILWAQQAVDESPSEWAMVGDLLVARPIGLVLTVGGAAVFLVSLPFTLLAGHAGEAADTLVAGPAETTFMRCLGCRQPGYTNNDSEAIKRREERRAAEKADLESAAQTDS</sequence>
<dbReference type="EMBL" id="SHNO01000001">
    <property type="protein sequence ID" value="MCX2978171.1"/>
    <property type="molecule type" value="Genomic_DNA"/>
</dbReference>
<evidence type="ECO:0000256" key="3">
    <source>
        <dbReference type="SAM" id="SignalP"/>
    </source>
</evidence>
<feature type="compositionally biased region" description="Basic and acidic residues" evidence="1">
    <location>
        <begin position="108"/>
        <end position="124"/>
    </location>
</feature>
<keyword evidence="3" id="KW-0732">Signal</keyword>
<keyword evidence="2" id="KW-1133">Transmembrane helix</keyword>
<keyword evidence="5" id="KW-1185">Reference proteome</keyword>
<evidence type="ECO:0000256" key="1">
    <source>
        <dbReference type="SAM" id="MobiDB-lite"/>
    </source>
</evidence>
<dbReference type="Proteomes" id="UP001143304">
    <property type="component" value="Unassembled WGS sequence"/>
</dbReference>